<dbReference type="EMBL" id="DVKS01000183">
    <property type="protein sequence ID" value="HIT42557.1"/>
    <property type="molecule type" value="Genomic_DNA"/>
</dbReference>
<protein>
    <submittedName>
        <fullName evidence="2">P1 family peptidase</fullName>
    </submittedName>
</protein>
<dbReference type="AlphaFoldDB" id="A0A9D1GJZ3"/>
<dbReference type="InterPro" id="IPR005321">
    <property type="entry name" value="Peptidase_S58_DmpA"/>
</dbReference>
<sequence>MEKKRIRDYGIDTGRIKTGKRNKITDVPGVKVGHCTIKEKDSHTGVTVILPGSGNCFLNKYTAAAYVHNGFGKSTGLIQIEELGTLETPVALTNTLNVGIVWDSLAEYVLKECEKDGIPALSINPVVGECNDSRINHIQNRAVKKEHVFAAIELAGEDFDEGDVGAGAGTICYGLKGGIGSASRIIALDGKEYTIGVLVQSNFGATADFVLDGRAAGPRILKMKEGKEKMETAEEDKGSIMTILATDLPVTSRQLKRIIRRTAVGIARTGAYTGHGSGEVMIGFTTANRIPASGHGKLLSFSMIPEDSINAAFQAAAEAAHEAILNSMVCAESTRGIGGEMYYSLSEFLPELLERQEGSLSG</sequence>
<proteinExistence type="inferred from homology"/>
<accession>A0A9D1GJZ3</accession>
<evidence type="ECO:0000256" key="1">
    <source>
        <dbReference type="ARBA" id="ARBA00007068"/>
    </source>
</evidence>
<dbReference type="GO" id="GO:0004177">
    <property type="term" value="F:aminopeptidase activity"/>
    <property type="evidence" value="ECO:0007669"/>
    <property type="project" value="TreeGrafter"/>
</dbReference>
<dbReference type="PANTHER" id="PTHR36512:SF3">
    <property type="entry name" value="BLR5678 PROTEIN"/>
    <property type="match status" value="1"/>
</dbReference>
<dbReference type="InterPro" id="IPR016117">
    <property type="entry name" value="ArgJ-like_dom_sf"/>
</dbReference>
<comment type="caution">
    <text evidence="2">The sequence shown here is derived from an EMBL/GenBank/DDBJ whole genome shotgun (WGS) entry which is preliminary data.</text>
</comment>
<dbReference type="Proteomes" id="UP000886860">
    <property type="component" value="Unassembled WGS sequence"/>
</dbReference>
<dbReference type="PANTHER" id="PTHR36512">
    <property type="entry name" value="D-AMINOPEPTIDASE"/>
    <property type="match status" value="1"/>
</dbReference>
<reference evidence="2" key="1">
    <citation type="submission" date="2020-10" db="EMBL/GenBank/DDBJ databases">
        <authorList>
            <person name="Gilroy R."/>
        </authorList>
    </citation>
    <scope>NUCLEOTIDE SEQUENCE</scope>
    <source>
        <strain evidence="2">CHK123-3438</strain>
    </source>
</reference>
<dbReference type="Pfam" id="PF03576">
    <property type="entry name" value="Peptidase_S58"/>
    <property type="match status" value="1"/>
</dbReference>
<name>A0A9D1GJZ3_9FIRM</name>
<gene>
    <name evidence="2" type="ORF">IAB60_10790</name>
</gene>
<evidence type="ECO:0000313" key="2">
    <source>
        <dbReference type="EMBL" id="HIT42557.1"/>
    </source>
</evidence>
<evidence type="ECO:0000313" key="3">
    <source>
        <dbReference type="Proteomes" id="UP000886860"/>
    </source>
</evidence>
<reference evidence="2" key="2">
    <citation type="journal article" date="2021" name="PeerJ">
        <title>Extensive microbial diversity within the chicken gut microbiome revealed by metagenomics and culture.</title>
        <authorList>
            <person name="Gilroy R."/>
            <person name="Ravi A."/>
            <person name="Getino M."/>
            <person name="Pursley I."/>
            <person name="Horton D.L."/>
            <person name="Alikhan N.F."/>
            <person name="Baker D."/>
            <person name="Gharbi K."/>
            <person name="Hall N."/>
            <person name="Watson M."/>
            <person name="Adriaenssens E.M."/>
            <person name="Foster-Nyarko E."/>
            <person name="Jarju S."/>
            <person name="Secka A."/>
            <person name="Antonio M."/>
            <person name="Oren A."/>
            <person name="Chaudhuri R.R."/>
            <person name="La Ragione R."/>
            <person name="Hildebrand F."/>
            <person name="Pallen M.J."/>
        </authorList>
    </citation>
    <scope>NUCLEOTIDE SEQUENCE</scope>
    <source>
        <strain evidence="2">CHK123-3438</strain>
    </source>
</reference>
<dbReference type="Gene3D" id="3.60.70.12">
    <property type="entry name" value="L-amino peptidase D-ALA esterase/amidase"/>
    <property type="match status" value="1"/>
</dbReference>
<comment type="similarity">
    <text evidence="1">Belongs to the peptidase S58 family.</text>
</comment>
<dbReference type="SUPFAM" id="SSF56266">
    <property type="entry name" value="DmpA/ArgJ-like"/>
    <property type="match status" value="1"/>
</dbReference>
<organism evidence="2 3">
    <name type="scientific">Candidatus Caccovicinus merdipullorum</name>
    <dbReference type="NCBI Taxonomy" id="2840724"/>
    <lineage>
        <taxon>Bacteria</taxon>
        <taxon>Bacillati</taxon>
        <taxon>Bacillota</taxon>
        <taxon>Clostridia</taxon>
        <taxon>Eubacteriales</taxon>
        <taxon>Candidatus Caccovicinus</taxon>
    </lineage>
</organism>
<dbReference type="CDD" id="cd02253">
    <property type="entry name" value="DmpA"/>
    <property type="match status" value="1"/>
</dbReference>